<gene>
    <name evidence="2" type="primary">lpqE</name>
    <name evidence="2" type="ORF">MNVI_12710</name>
</gene>
<dbReference type="InterPro" id="IPR007410">
    <property type="entry name" value="LpqE-like"/>
</dbReference>
<dbReference type="InterPro" id="IPR036182">
    <property type="entry name" value="PCuAC_sf"/>
</dbReference>
<protein>
    <submittedName>
        <fullName evidence="2">Putative lipoprotein LpqE</fullName>
    </submittedName>
</protein>
<name>A0A7I7PBF5_9MYCO</name>
<reference evidence="2 3" key="1">
    <citation type="journal article" date="2019" name="Emerg. Microbes Infect.">
        <title>Comprehensive subspecies identification of 175 nontuberculous mycobacteria species based on 7547 genomic profiles.</title>
        <authorList>
            <person name="Matsumoto Y."/>
            <person name="Kinjo T."/>
            <person name="Motooka D."/>
            <person name="Nabeya D."/>
            <person name="Jung N."/>
            <person name="Uechi K."/>
            <person name="Horii T."/>
            <person name="Iida T."/>
            <person name="Fujita J."/>
            <person name="Nakamura S."/>
        </authorList>
    </citation>
    <scope>NUCLEOTIDE SEQUENCE [LARGE SCALE GENOMIC DNA]</scope>
    <source>
        <strain evidence="2 3">JCM 16367</strain>
    </source>
</reference>
<feature type="signal peptide" evidence="1">
    <location>
        <begin position="1"/>
        <end position="21"/>
    </location>
</feature>
<proteinExistence type="predicted"/>
<dbReference type="Proteomes" id="UP000466894">
    <property type="component" value="Chromosome"/>
</dbReference>
<evidence type="ECO:0000256" key="1">
    <source>
        <dbReference type="SAM" id="SignalP"/>
    </source>
</evidence>
<dbReference type="KEGG" id="mnv:MNVI_12710"/>
<dbReference type="Gene3D" id="2.60.40.1890">
    <property type="entry name" value="PCu(A)C copper chaperone"/>
    <property type="match status" value="1"/>
</dbReference>
<evidence type="ECO:0000313" key="2">
    <source>
        <dbReference type="EMBL" id="BBY05953.1"/>
    </source>
</evidence>
<dbReference type="AlphaFoldDB" id="A0A7I7PBF5"/>
<dbReference type="Pfam" id="PF04314">
    <property type="entry name" value="PCuAC"/>
    <property type="match status" value="1"/>
</dbReference>
<accession>A0A7I7PBF5</accession>
<dbReference type="RefSeq" id="WP_163747949.1">
    <property type="nucleotide sequence ID" value="NZ_AP022583.1"/>
</dbReference>
<keyword evidence="1" id="KW-0732">Signal</keyword>
<dbReference type="PROSITE" id="PS51257">
    <property type="entry name" value="PROKAR_LIPOPROTEIN"/>
    <property type="match status" value="1"/>
</dbReference>
<dbReference type="EMBL" id="AP022583">
    <property type="protein sequence ID" value="BBY05953.1"/>
    <property type="molecule type" value="Genomic_DNA"/>
</dbReference>
<evidence type="ECO:0000313" key="3">
    <source>
        <dbReference type="Proteomes" id="UP000466894"/>
    </source>
</evidence>
<keyword evidence="2" id="KW-0449">Lipoprotein</keyword>
<organism evidence="2 3">
    <name type="scientific">Mycobacterium noviomagense</name>
    <dbReference type="NCBI Taxonomy" id="459858"/>
    <lineage>
        <taxon>Bacteria</taxon>
        <taxon>Bacillati</taxon>
        <taxon>Actinomycetota</taxon>
        <taxon>Actinomycetes</taxon>
        <taxon>Mycobacteriales</taxon>
        <taxon>Mycobacteriaceae</taxon>
        <taxon>Mycobacterium</taxon>
    </lineage>
</organism>
<sequence length="184" mass="18552">MNRFKTAVLVAAGLIAAAALAGCSSGQIAQTSEEQSAVNGGQGDLKYVALRNVYLSAAQTGDFLRPGQTVPLVFVATNQSPDVSDRLVGITTDIGTVALTGDTRLPAGGKLLVGTPDGQAVKALDAVEPAGTAKATVALAKPISSGLNYKFTFDFEKAGSVKVTVPIAGGPPPSENPPAPAQHP</sequence>
<feature type="chain" id="PRO_5038953056" evidence="1">
    <location>
        <begin position="22"/>
        <end position="184"/>
    </location>
</feature>